<evidence type="ECO:0000313" key="1">
    <source>
        <dbReference type="EMBL" id="KIO30904.1"/>
    </source>
</evidence>
<accession>A0A0C3QSF1</accession>
<evidence type="ECO:0000313" key="2">
    <source>
        <dbReference type="Proteomes" id="UP000054248"/>
    </source>
</evidence>
<dbReference type="AlphaFoldDB" id="A0A0C3QSF1"/>
<protein>
    <submittedName>
        <fullName evidence="1">Uncharacterized protein</fullName>
    </submittedName>
</protein>
<keyword evidence="2" id="KW-1185">Reference proteome</keyword>
<reference evidence="1 2" key="1">
    <citation type="submission" date="2014-04" db="EMBL/GenBank/DDBJ databases">
        <authorList>
            <consortium name="DOE Joint Genome Institute"/>
            <person name="Kuo A."/>
            <person name="Girlanda M."/>
            <person name="Perotto S."/>
            <person name="Kohler A."/>
            <person name="Nagy L.G."/>
            <person name="Floudas D."/>
            <person name="Copeland A."/>
            <person name="Barry K.W."/>
            <person name="Cichocki N."/>
            <person name="Veneault-Fourrey C."/>
            <person name="LaButti K."/>
            <person name="Lindquist E.A."/>
            <person name="Lipzen A."/>
            <person name="Lundell T."/>
            <person name="Morin E."/>
            <person name="Murat C."/>
            <person name="Sun H."/>
            <person name="Tunlid A."/>
            <person name="Henrissat B."/>
            <person name="Grigoriev I.V."/>
            <person name="Hibbett D.S."/>
            <person name="Martin F."/>
            <person name="Nordberg H.P."/>
            <person name="Cantor M.N."/>
            <person name="Hua S.X."/>
        </authorList>
    </citation>
    <scope>NUCLEOTIDE SEQUENCE [LARGE SCALE GENOMIC DNA]</scope>
    <source>
        <strain evidence="1 2">MUT 4182</strain>
    </source>
</reference>
<proteinExistence type="predicted"/>
<dbReference type="Proteomes" id="UP000054248">
    <property type="component" value="Unassembled WGS sequence"/>
</dbReference>
<gene>
    <name evidence="1" type="ORF">M407DRAFT_143824</name>
</gene>
<dbReference type="EMBL" id="KN822967">
    <property type="protein sequence ID" value="KIO30904.1"/>
    <property type="molecule type" value="Genomic_DNA"/>
</dbReference>
<name>A0A0C3QSF1_9AGAM</name>
<reference evidence="2" key="2">
    <citation type="submission" date="2015-01" db="EMBL/GenBank/DDBJ databases">
        <title>Evolutionary Origins and Diversification of the Mycorrhizal Mutualists.</title>
        <authorList>
            <consortium name="DOE Joint Genome Institute"/>
            <consortium name="Mycorrhizal Genomics Consortium"/>
            <person name="Kohler A."/>
            <person name="Kuo A."/>
            <person name="Nagy L.G."/>
            <person name="Floudas D."/>
            <person name="Copeland A."/>
            <person name="Barry K.W."/>
            <person name="Cichocki N."/>
            <person name="Veneault-Fourrey C."/>
            <person name="LaButti K."/>
            <person name="Lindquist E.A."/>
            <person name="Lipzen A."/>
            <person name="Lundell T."/>
            <person name="Morin E."/>
            <person name="Murat C."/>
            <person name="Riley R."/>
            <person name="Ohm R."/>
            <person name="Sun H."/>
            <person name="Tunlid A."/>
            <person name="Henrissat B."/>
            <person name="Grigoriev I.V."/>
            <person name="Hibbett D.S."/>
            <person name="Martin F."/>
        </authorList>
    </citation>
    <scope>NUCLEOTIDE SEQUENCE [LARGE SCALE GENOMIC DNA]</scope>
    <source>
        <strain evidence="2">MUT 4182</strain>
    </source>
</reference>
<sequence length="65" mass="6831">MSIGSSSPALAFSISLRVRRGELTRRGGDFCRVLGGTSDALVVPSFVSPLSSFRAGLSFGWLLSP</sequence>
<organism evidence="1 2">
    <name type="scientific">Tulasnella calospora MUT 4182</name>
    <dbReference type="NCBI Taxonomy" id="1051891"/>
    <lineage>
        <taxon>Eukaryota</taxon>
        <taxon>Fungi</taxon>
        <taxon>Dikarya</taxon>
        <taxon>Basidiomycota</taxon>
        <taxon>Agaricomycotina</taxon>
        <taxon>Agaricomycetes</taxon>
        <taxon>Cantharellales</taxon>
        <taxon>Tulasnellaceae</taxon>
        <taxon>Tulasnella</taxon>
    </lineage>
</organism>
<dbReference type="HOGENOM" id="CLU_2851376_0_0_1"/>